<protein>
    <recommendedName>
        <fullName evidence="4">Alginate biosynthesis protein AlgF</fullName>
    </recommendedName>
</protein>
<name>A0A291GG32_9RHOB</name>
<dbReference type="OrthoDB" id="7876219at2"/>
<feature type="signal peptide" evidence="1">
    <location>
        <begin position="1"/>
        <end position="23"/>
    </location>
</feature>
<keyword evidence="1" id="KW-0732">Signal</keyword>
<evidence type="ECO:0000313" key="2">
    <source>
        <dbReference type="EMBL" id="ATG48976.1"/>
    </source>
</evidence>
<reference evidence="2 3" key="1">
    <citation type="submission" date="2017-06" db="EMBL/GenBank/DDBJ databases">
        <title>Celeribacter sp. TSPH2 complete genome sequence.</title>
        <authorList>
            <person name="Woo J.-H."/>
            <person name="Kim H.-S."/>
        </authorList>
    </citation>
    <scope>NUCLEOTIDE SEQUENCE [LARGE SCALE GENOMIC DNA]</scope>
    <source>
        <strain evidence="2 3">TSPH2</strain>
    </source>
</reference>
<accession>A0A291GG32</accession>
<evidence type="ECO:0000256" key="1">
    <source>
        <dbReference type="SAM" id="SignalP"/>
    </source>
</evidence>
<organism evidence="2 3">
    <name type="scientific">Celeribacter ethanolicus</name>
    <dbReference type="NCBI Taxonomy" id="1758178"/>
    <lineage>
        <taxon>Bacteria</taxon>
        <taxon>Pseudomonadati</taxon>
        <taxon>Pseudomonadota</taxon>
        <taxon>Alphaproteobacteria</taxon>
        <taxon>Rhodobacterales</taxon>
        <taxon>Roseobacteraceae</taxon>
        <taxon>Celeribacter</taxon>
    </lineage>
</organism>
<dbReference type="KEGG" id="ceh:CEW89_16200"/>
<gene>
    <name evidence="2" type="ORF">CEW89_16200</name>
</gene>
<dbReference type="Proteomes" id="UP000217935">
    <property type="component" value="Chromosome"/>
</dbReference>
<feature type="chain" id="PRO_5012855400" description="Alginate biosynthesis protein AlgF" evidence="1">
    <location>
        <begin position="24"/>
        <end position="113"/>
    </location>
</feature>
<evidence type="ECO:0008006" key="4">
    <source>
        <dbReference type="Google" id="ProtNLM"/>
    </source>
</evidence>
<dbReference type="EMBL" id="CP022196">
    <property type="protein sequence ID" value="ATG48976.1"/>
    <property type="molecule type" value="Genomic_DNA"/>
</dbReference>
<dbReference type="RefSeq" id="WP_096806589.1">
    <property type="nucleotide sequence ID" value="NZ_CP022196.1"/>
</dbReference>
<sequence>MTFSLKTLSAAAIVAVAGSAAFAGPNYIIPGDQSDLKTVASVDLVRADENATLQVYNFHGGERGALLGAADVNAGANTNVKVRLTAAPTSDVEFVLVGSNGAPLAIKTADTYQ</sequence>
<dbReference type="AlphaFoldDB" id="A0A291GG32"/>
<keyword evidence="3" id="KW-1185">Reference proteome</keyword>
<evidence type="ECO:0000313" key="3">
    <source>
        <dbReference type="Proteomes" id="UP000217935"/>
    </source>
</evidence>
<proteinExistence type="predicted"/>